<dbReference type="InterPro" id="IPR029058">
    <property type="entry name" value="AB_hydrolase_fold"/>
</dbReference>
<name>A0A7Z1K4Q1_9PSED</name>
<gene>
    <name evidence="3" type="ORF">DM05_1084</name>
</gene>
<dbReference type="EMBL" id="PDJN01000001">
    <property type="protein sequence ID" value="PFG70750.1"/>
    <property type="molecule type" value="Genomic_DNA"/>
</dbReference>
<accession>A0A7Z1K4Q1</accession>
<sequence length="271" mass="30426">MNVAKYLACGCLWLMANLGQAEPLIKPTAIDWLLDCPLPTTERLDPEVLSRTQCGIITVPRNHAAPWQGHQRLYLTRVGARDPLNRKGVVFTQAGDTAQKNYGSTFAIHLASRWDTYSTQAYRTLLNRYDMIELSPRDLTQEHGVEQAVRDMEYVRAQLGDAQLHYLGDTLATRLGSRYAAVFPERVARMVLVNAEHTMAGRLGVEQLRLKEPAKPDAGGCINRWVGDFLAYGKQPPPSTRCLDVAGSSASFTTCCRRKRHPALTLRRNRY</sequence>
<dbReference type="GO" id="GO:0016787">
    <property type="term" value="F:hydrolase activity"/>
    <property type="evidence" value="ECO:0007669"/>
    <property type="project" value="UniProtKB-KW"/>
</dbReference>
<dbReference type="Pfam" id="PF00561">
    <property type="entry name" value="Abhydrolase_1"/>
    <property type="match status" value="1"/>
</dbReference>
<dbReference type="AlphaFoldDB" id="A0A7Z1K4Q1"/>
<keyword evidence="3" id="KW-0378">Hydrolase</keyword>
<reference evidence="3 4" key="1">
    <citation type="submission" date="2017-09" db="EMBL/GenBank/DDBJ databases">
        <authorList>
            <person name="DeBolt S."/>
            <person name="Huntemann M."/>
            <person name="Clum A."/>
            <person name="Pillay M."/>
            <person name="Palaniappan K."/>
            <person name="Varghese N."/>
            <person name="Mikhailova N."/>
            <person name="Stamatis D."/>
            <person name="Reddy T."/>
            <person name="Daum C."/>
            <person name="Shapiro N."/>
            <person name="Ivanova N."/>
            <person name="Kyrpides N."/>
            <person name="Woyke T."/>
        </authorList>
    </citation>
    <scope>NUCLEOTIDE SEQUENCE [LARGE SCALE GENOMIC DNA]</scope>
    <source>
        <strain evidence="3 4">A2-S9</strain>
    </source>
</reference>
<dbReference type="SUPFAM" id="SSF53474">
    <property type="entry name" value="alpha/beta-Hydrolases"/>
    <property type="match status" value="1"/>
</dbReference>
<evidence type="ECO:0000313" key="3">
    <source>
        <dbReference type="EMBL" id="PFG70750.1"/>
    </source>
</evidence>
<feature type="signal peptide" evidence="1">
    <location>
        <begin position="1"/>
        <end position="21"/>
    </location>
</feature>
<proteinExistence type="predicted"/>
<dbReference type="InterPro" id="IPR000073">
    <property type="entry name" value="AB_hydrolase_1"/>
</dbReference>
<comment type="caution">
    <text evidence="3">The sequence shown here is derived from an EMBL/GenBank/DDBJ whole genome shotgun (WGS) entry which is preliminary data.</text>
</comment>
<reference evidence="3 4" key="2">
    <citation type="submission" date="2017-10" db="EMBL/GenBank/DDBJ databases">
        <title>Bacterial endophytes that colonize and modify switchgrass growth.</title>
        <authorList>
            <person name="Debolt S."/>
        </authorList>
    </citation>
    <scope>NUCLEOTIDE SEQUENCE [LARGE SCALE GENOMIC DNA]</scope>
    <source>
        <strain evidence="3 4">A2-S9</strain>
    </source>
</reference>
<evidence type="ECO:0000259" key="2">
    <source>
        <dbReference type="Pfam" id="PF00561"/>
    </source>
</evidence>
<dbReference type="Proteomes" id="UP000221580">
    <property type="component" value="Unassembled WGS sequence"/>
</dbReference>
<keyword evidence="1" id="KW-0732">Signal</keyword>
<feature type="domain" description="AB hydrolase-1" evidence="2">
    <location>
        <begin position="145"/>
        <end position="198"/>
    </location>
</feature>
<organism evidence="3 4">
    <name type="scientific">Pseudomonas poae</name>
    <dbReference type="NCBI Taxonomy" id="200451"/>
    <lineage>
        <taxon>Bacteria</taxon>
        <taxon>Pseudomonadati</taxon>
        <taxon>Pseudomonadota</taxon>
        <taxon>Gammaproteobacteria</taxon>
        <taxon>Pseudomonadales</taxon>
        <taxon>Pseudomonadaceae</taxon>
        <taxon>Pseudomonas</taxon>
    </lineage>
</organism>
<evidence type="ECO:0000256" key="1">
    <source>
        <dbReference type="SAM" id="SignalP"/>
    </source>
</evidence>
<dbReference type="RefSeq" id="WP_098479100.1">
    <property type="nucleotide sequence ID" value="NZ_PDJN01000001.1"/>
</dbReference>
<evidence type="ECO:0000313" key="4">
    <source>
        <dbReference type="Proteomes" id="UP000221580"/>
    </source>
</evidence>
<protein>
    <submittedName>
        <fullName evidence="3">Alpha/beta hydrolase family protein</fullName>
    </submittedName>
</protein>
<feature type="chain" id="PRO_5031252847" evidence="1">
    <location>
        <begin position="22"/>
        <end position="271"/>
    </location>
</feature>
<dbReference type="Gene3D" id="3.40.50.1820">
    <property type="entry name" value="alpha/beta hydrolase"/>
    <property type="match status" value="1"/>
</dbReference>